<name>A0A024TPK0_9STRA</name>
<dbReference type="InterPro" id="IPR013763">
    <property type="entry name" value="Cyclin-like_dom"/>
</dbReference>
<dbReference type="OrthoDB" id="337735at2759"/>
<evidence type="ECO:0000259" key="2">
    <source>
        <dbReference type="SMART" id="SM00385"/>
    </source>
</evidence>
<dbReference type="CDD" id="cd20558">
    <property type="entry name" value="CYCLIN_ScPCL7-like"/>
    <property type="match status" value="1"/>
</dbReference>
<dbReference type="InterPro" id="IPR036915">
    <property type="entry name" value="Cyclin-like_sf"/>
</dbReference>
<dbReference type="InterPro" id="IPR013922">
    <property type="entry name" value="Cyclin_PHO80-like"/>
</dbReference>
<organism evidence="3">
    <name type="scientific">Aphanomyces invadans</name>
    <dbReference type="NCBI Taxonomy" id="157072"/>
    <lineage>
        <taxon>Eukaryota</taxon>
        <taxon>Sar</taxon>
        <taxon>Stramenopiles</taxon>
        <taxon>Oomycota</taxon>
        <taxon>Saprolegniomycetes</taxon>
        <taxon>Saprolegniales</taxon>
        <taxon>Verrucalvaceae</taxon>
        <taxon>Aphanomyces</taxon>
    </lineage>
</organism>
<dbReference type="STRING" id="157072.A0A024TPK0"/>
<dbReference type="PANTHER" id="PTHR15615:SF108">
    <property type="entry name" value="PROTEIN CNPPD1"/>
    <property type="match status" value="1"/>
</dbReference>
<dbReference type="EMBL" id="KI913980">
    <property type="protein sequence ID" value="ETV95561.1"/>
    <property type="molecule type" value="Genomic_DNA"/>
</dbReference>
<proteinExistence type="predicted"/>
<dbReference type="AlphaFoldDB" id="A0A024TPK0"/>
<dbReference type="Gene3D" id="1.10.472.10">
    <property type="entry name" value="Cyclin-like"/>
    <property type="match status" value="1"/>
</dbReference>
<dbReference type="VEuPathDB" id="FungiDB:H310_11003"/>
<evidence type="ECO:0000256" key="1">
    <source>
        <dbReference type="SAM" id="MobiDB-lite"/>
    </source>
</evidence>
<dbReference type="GO" id="GO:0019901">
    <property type="term" value="F:protein kinase binding"/>
    <property type="evidence" value="ECO:0007669"/>
    <property type="project" value="InterPro"/>
</dbReference>
<protein>
    <recommendedName>
        <fullName evidence="2">Cyclin-like domain-containing protein</fullName>
    </recommendedName>
</protein>
<dbReference type="SMART" id="SM00385">
    <property type="entry name" value="CYCLIN"/>
    <property type="match status" value="1"/>
</dbReference>
<dbReference type="RefSeq" id="XP_008875754.1">
    <property type="nucleotide sequence ID" value="XM_008877532.1"/>
</dbReference>
<dbReference type="eggNOG" id="KOG1674">
    <property type="taxonomic scope" value="Eukaryota"/>
</dbReference>
<dbReference type="SUPFAM" id="SSF47954">
    <property type="entry name" value="Cyclin-like"/>
    <property type="match status" value="1"/>
</dbReference>
<accession>A0A024TPK0</accession>
<reference evidence="3" key="1">
    <citation type="submission" date="2013-12" db="EMBL/GenBank/DDBJ databases">
        <title>The Genome Sequence of Aphanomyces invadans NJM9701.</title>
        <authorList>
            <consortium name="The Broad Institute Genomics Platform"/>
            <person name="Russ C."/>
            <person name="Tyler B."/>
            <person name="van West P."/>
            <person name="Dieguez-Uribeondo J."/>
            <person name="Young S.K."/>
            <person name="Zeng Q."/>
            <person name="Gargeya S."/>
            <person name="Fitzgerald M."/>
            <person name="Abouelleil A."/>
            <person name="Alvarado L."/>
            <person name="Chapman S.B."/>
            <person name="Gainer-Dewar J."/>
            <person name="Goldberg J."/>
            <person name="Griggs A."/>
            <person name="Gujja S."/>
            <person name="Hansen M."/>
            <person name="Howarth C."/>
            <person name="Imamovic A."/>
            <person name="Ireland A."/>
            <person name="Larimer J."/>
            <person name="McCowan C."/>
            <person name="Murphy C."/>
            <person name="Pearson M."/>
            <person name="Poon T.W."/>
            <person name="Priest M."/>
            <person name="Roberts A."/>
            <person name="Saif S."/>
            <person name="Shea T."/>
            <person name="Sykes S."/>
            <person name="Wortman J."/>
            <person name="Nusbaum C."/>
            <person name="Birren B."/>
        </authorList>
    </citation>
    <scope>NUCLEOTIDE SEQUENCE [LARGE SCALE GENOMIC DNA]</scope>
    <source>
        <strain evidence="3">NJM9701</strain>
    </source>
</reference>
<evidence type="ECO:0000313" key="3">
    <source>
        <dbReference type="EMBL" id="ETV95561.1"/>
    </source>
</evidence>
<dbReference type="PANTHER" id="PTHR15615">
    <property type="match status" value="1"/>
</dbReference>
<sequence length="268" mass="29228">MHSSTSSAQLTSDSDDRGRAIVQTLSVVLEGMVHPADSIPVGYLQRTKFEALRAPQISILDYLVRIHTYASCSPECFVLALVYIDRLHQMQGFVMTDLNVHRVIITSIVLAAKFFDDHYFNNAYYAKVGGVPCAEMNELEVEFLLLTNFTLHVSTDMYSRYYNELANHYMFSSQGSADIKHFVKPDANGLLEYVTEDVSVILDQDMCCVGSGAAPLSSTASCSSLSSSVGSSSGGSSFGTTTNCKKRSRTSSGQKPRRSVVSPLGVNA</sequence>
<dbReference type="GeneID" id="20088053"/>
<gene>
    <name evidence="3" type="ORF">H310_11003</name>
</gene>
<feature type="domain" description="Cyclin-like" evidence="2">
    <location>
        <begin position="61"/>
        <end position="147"/>
    </location>
</feature>
<feature type="region of interest" description="Disordered" evidence="1">
    <location>
        <begin position="227"/>
        <end position="268"/>
    </location>
</feature>
<dbReference type="Pfam" id="PF08613">
    <property type="entry name" value="Cyclin"/>
    <property type="match status" value="1"/>
</dbReference>